<dbReference type="EMBL" id="JAZDWU010000009">
    <property type="protein sequence ID" value="KAK9990122.1"/>
    <property type="molecule type" value="Genomic_DNA"/>
</dbReference>
<name>A0AAW2BYA6_9ROSI</name>
<evidence type="ECO:0000313" key="1">
    <source>
        <dbReference type="EMBL" id="KAK9990122.1"/>
    </source>
</evidence>
<dbReference type="PANTHER" id="PTHR31286">
    <property type="entry name" value="GLYCINE-RICH CELL WALL STRUCTURAL PROTEIN 1.8-LIKE"/>
    <property type="match status" value="1"/>
</dbReference>
<protein>
    <recommendedName>
        <fullName evidence="3">DUF4283 domain-containing protein</fullName>
    </recommendedName>
</protein>
<comment type="caution">
    <text evidence="1">The sequence shown here is derived from an EMBL/GenBank/DDBJ whole genome shotgun (WGS) entry which is preliminary data.</text>
</comment>
<sequence length="159" mass="18256">MPDVKVTRETKDRIWAPGSKTLIVKVYDRTVGFNYLTFKINTLWKPSAKMDCVDLGKDFFLIKITDDDDYDKEIGSVTGPVLRIDSFIASGSRGSYARFCVQVDLEKALINMVRVGRLRQKIMYEELEGRKSGMLDEEMEIRMQKELEENPEGLMDVCA</sequence>
<evidence type="ECO:0008006" key="3">
    <source>
        <dbReference type="Google" id="ProtNLM"/>
    </source>
</evidence>
<organism evidence="1 2">
    <name type="scientific">Lithocarpus litseifolius</name>
    <dbReference type="NCBI Taxonomy" id="425828"/>
    <lineage>
        <taxon>Eukaryota</taxon>
        <taxon>Viridiplantae</taxon>
        <taxon>Streptophyta</taxon>
        <taxon>Embryophyta</taxon>
        <taxon>Tracheophyta</taxon>
        <taxon>Spermatophyta</taxon>
        <taxon>Magnoliopsida</taxon>
        <taxon>eudicotyledons</taxon>
        <taxon>Gunneridae</taxon>
        <taxon>Pentapetalae</taxon>
        <taxon>rosids</taxon>
        <taxon>fabids</taxon>
        <taxon>Fagales</taxon>
        <taxon>Fagaceae</taxon>
        <taxon>Lithocarpus</taxon>
    </lineage>
</organism>
<reference evidence="1 2" key="1">
    <citation type="submission" date="2024-01" db="EMBL/GenBank/DDBJ databases">
        <title>A telomere-to-telomere, gap-free genome of sweet tea (Lithocarpus litseifolius).</title>
        <authorList>
            <person name="Zhou J."/>
        </authorList>
    </citation>
    <scope>NUCLEOTIDE SEQUENCE [LARGE SCALE GENOMIC DNA]</scope>
    <source>
        <strain evidence="1">Zhou-2022a</strain>
        <tissue evidence="1">Leaf</tissue>
    </source>
</reference>
<evidence type="ECO:0000313" key="2">
    <source>
        <dbReference type="Proteomes" id="UP001459277"/>
    </source>
</evidence>
<dbReference type="InterPro" id="IPR040256">
    <property type="entry name" value="At4g02000-like"/>
</dbReference>
<dbReference type="AlphaFoldDB" id="A0AAW2BYA6"/>
<proteinExistence type="predicted"/>
<dbReference type="Proteomes" id="UP001459277">
    <property type="component" value="Unassembled WGS sequence"/>
</dbReference>
<accession>A0AAW2BYA6</accession>
<keyword evidence="2" id="KW-1185">Reference proteome</keyword>
<gene>
    <name evidence="1" type="ORF">SO802_025107</name>
</gene>
<dbReference type="PANTHER" id="PTHR31286:SF180">
    <property type="entry name" value="OS10G0362600 PROTEIN"/>
    <property type="match status" value="1"/>
</dbReference>